<evidence type="ECO:0000313" key="2">
    <source>
        <dbReference type="Proteomes" id="UP001060085"/>
    </source>
</evidence>
<gene>
    <name evidence="1" type="ORF">M9H77_33585</name>
</gene>
<organism evidence="1 2">
    <name type="scientific">Catharanthus roseus</name>
    <name type="common">Madagascar periwinkle</name>
    <name type="synonym">Vinca rosea</name>
    <dbReference type="NCBI Taxonomy" id="4058"/>
    <lineage>
        <taxon>Eukaryota</taxon>
        <taxon>Viridiplantae</taxon>
        <taxon>Streptophyta</taxon>
        <taxon>Embryophyta</taxon>
        <taxon>Tracheophyta</taxon>
        <taxon>Spermatophyta</taxon>
        <taxon>Magnoliopsida</taxon>
        <taxon>eudicotyledons</taxon>
        <taxon>Gunneridae</taxon>
        <taxon>Pentapetalae</taxon>
        <taxon>asterids</taxon>
        <taxon>lamiids</taxon>
        <taxon>Gentianales</taxon>
        <taxon>Apocynaceae</taxon>
        <taxon>Rauvolfioideae</taxon>
        <taxon>Vinceae</taxon>
        <taxon>Catharanthinae</taxon>
        <taxon>Catharanthus</taxon>
    </lineage>
</organism>
<dbReference type="EMBL" id="CM044708">
    <property type="protein sequence ID" value="KAI5647580.1"/>
    <property type="molecule type" value="Genomic_DNA"/>
</dbReference>
<name>A0ACB9ZJK8_CATRO</name>
<proteinExistence type="predicted"/>
<protein>
    <submittedName>
        <fullName evidence="1">Uncharacterized protein</fullName>
    </submittedName>
</protein>
<accession>A0ACB9ZJK8</accession>
<dbReference type="Proteomes" id="UP001060085">
    <property type="component" value="Linkage Group LG08"/>
</dbReference>
<sequence length="619" mass="72127">MASKPGILTDWPWTPLGNFKYLVLAPWAIHYTYSYMVKEKDERNLPMFFILPFLLSRMLHNQIWISLSRYRTAKGNNRIVDKSIDFEQVDRERNWDDNIIFNGLLYYVVGWLNEERSIKVPIWRADGLIISMLLHAGPVEFLYYWLHRALHHHFLYSRYHSHHHSSIVTEPITSVIHPFGEHISYFLLFAIPQATTFFTGTASIVSFFIYISYIDFMNNMGHCNFELVPKKLFSIFPPLKYLMYTPSFHSLHHTQFRTNYSLFMPFYDYIYGTLDKSSDTLYENSLKRPEDSPDVVHLTHLTTLESIYHLRLGFASLASTPEVSKWYLWLMWPVTLWSVMVTRIYGSTFTLERNIFKNLNLQTWAVPKYSIQYLMKWQKQSINILIEEAILKAEDKGTKVLSLGLLNQEEELNGNGELYIRKYPNLKVKLVDGSSLAVAIVLNSIPKGTTQVLLRGNLSKVAYSVALVLCQRGTQVFTINDEEYKKLHSKLNPEARSNLILSKCNFPKVWIVGERFGEEDQMKAQKGTIFIPFSSFPPTKKRKDCSYFTTPAMFAPKHFENLDSCENWLPRRAMSASRIAGILHALENWEVNECGNNMFNIEKIWEASLNNGFRPLINS</sequence>
<comment type="caution">
    <text evidence="1">The sequence shown here is derived from an EMBL/GenBank/DDBJ whole genome shotgun (WGS) entry which is preliminary data.</text>
</comment>
<reference evidence="2" key="1">
    <citation type="journal article" date="2023" name="Nat. Plants">
        <title>Single-cell RNA sequencing provides a high-resolution roadmap for understanding the multicellular compartmentation of specialized metabolism.</title>
        <authorList>
            <person name="Sun S."/>
            <person name="Shen X."/>
            <person name="Li Y."/>
            <person name="Li Y."/>
            <person name="Wang S."/>
            <person name="Li R."/>
            <person name="Zhang H."/>
            <person name="Shen G."/>
            <person name="Guo B."/>
            <person name="Wei J."/>
            <person name="Xu J."/>
            <person name="St-Pierre B."/>
            <person name="Chen S."/>
            <person name="Sun C."/>
        </authorList>
    </citation>
    <scope>NUCLEOTIDE SEQUENCE [LARGE SCALE GENOMIC DNA]</scope>
</reference>
<evidence type="ECO:0000313" key="1">
    <source>
        <dbReference type="EMBL" id="KAI5647580.1"/>
    </source>
</evidence>
<keyword evidence="2" id="KW-1185">Reference proteome</keyword>